<accession>A0ABP3IAT1</accession>
<proteinExistence type="predicted"/>
<dbReference type="Proteomes" id="UP001500879">
    <property type="component" value="Unassembled WGS sequence"/>
</dbReference>
<protein>
    <submittedName>
        <fullName evidence="3">Uncharacterized protein</fullName>
    </submittedName>
</protein>
<organism evidence="3 4">
    <name type="scientific">Streptomyces luteireticuli</name>
    <dbReference type="NCBI Taxonomy" id="173858"/>
    <lineage>
        <taxon>Bacteria</taxon>
        <taxon>Bacillati</taxon>
        <taxon>Actinomycetota</taxon>
        <taxon>Actinomycetes</taxon>
        <taxon>Kitasatosporales</taxon>
        <taxon>Streptomycetaceae</taxon>
        <taxon>Streptomyces</taxon>
    </lineage>
</organism>
<feature type="signal peptide" evidence="2">
    <location>
        <begin position="1"/>
        <end position="27"/>
    </location>
</feature>
<feature type="chain" id="PRO_5045516349" evidence="2">
    <location>
        <begin position="28"/>
        <end position="97"/>
    </location>
</feature>
<keyword evidence="4" id="KW-1185">Reference proteome</keyword>
<keyword evidence="2" id="KW-0732">Signal</keyword>
<comment type="caution">
    <text evidence="3">The sequence shown here is derived from an EMBL/GenBank/DDBJ whole genome shotgun (WGS) entry which is preliminary data.</text>
</comment>
<reference evidence="4" key="1">
    <citation type="journal article" date="2019" name="Int. J. Syst. Evol. Microbiol.">
        <title>The Global Catalogue of Microorganisms (GCM) 10K type strain sequencing project: providing services to taxonomists for standard genome sequencing and annotation.</title>
        <authorList>
            <consortium name="The Broad Institute Genomics Platform"/>
            <consortium name="The Broad Institute Genome Sequencing Center for Infectious Disease"/>
            <person name="Wu L."/>
            <person name="Ma J."/>
        </authorList>
    </citation>
    <scope>NUCLEOTIDE SEQUENCE [LARGE SCALE GENOMIC DNA]</scope>
    <source>
        <strain evidence="4">JCM 4788</strain>
    </source>
</reference>
<sequence>MRWTTLMMAAAMVFGAVATTTATTATAAVRVRAVPAGDQPPYPYADCLAAAKKNHETADHAKWHCDELVKKGWIKPPQTQTKAKAKPKPKPKAKTKK</sequence>
<dbReference type="EMBL" id="BAAABX010000015">
    <property type="protein sequence ID" value="GAA0396059.1"/>
    <property type="molecule type" value="Genomic_DNA"/>
</dbReference>
<gene>
    <name evidence="3" type="ORF">GCM10010357_16430</name>
</gene>
<evidence type="ECO:0000256" key="2">
    <source>
        <dbReference type="SAM" id="SignalP"/>
    </source>
</evidence>
<name>A0ABP3IAT1_9ACTN</name>
<dbReference type="RefSeq" id="WP_344021506.1">
    <property type="nucleotide sequence ID" value="NZ_BAAABX010000015.1"/>
</dbReference>
<evidence type="ECO:0000313" key="4">
    <source>
        <dbReference type="Proteomes" id="UP001500879"/>
    </source>
</evidence>
<feature type="compositionally biased region" description="Basic residues" evidence="1">
    <location>
        <begin position="83"/>
        <end position="97"/>
    </location>
</feature>
<evidence type="ECO:0000256" key="1">
    <source>
        <dbReference type="SAM" id="MobiDB-lite"/>
    </source>
</evidence>
<evidence type="ECO:0000313" key="3">
    <source>
        <dbReference type="EMBL" id="GAA0396059.1"/>
    </source>
</evidence>
<feature type="region of interest" description="Disordered" evidence="1">
    <location>
        <begin position="73"/>
        <end position="97"/>
    </location>
</feature>